<reference evidence="2 3" key="1">
    <citation type="submission" date="2015-03" db="EMBL/GenBank/DDBJ databases">
        <title>Genomics and transcriptomics of the oil-accumulating basidiomycete yeast T. oleaginosus allow insights into substrate utilization and the diverse evolutionary trajectories of mating systems in fungi.</title>
        <authorList>
            <consortium name="DOE Joint Genome Institute"/>
            <person name="Kourist R."/>
            <person name="Kracht O."/>
            <person name="Bracharz F."/>
            <person name="Lipzen A."/>
            <person name="Nolan M."/>
            <person name="Ohm R."/>
            <person name="Grigoriev I."/>
            <person name="Sun S."/>
            <person name="Heitman J."/>
            <person name="Bruck T."/>
            <person name="Nowrousian M."/>
        </authorList>
    </citation>
    <scope>NUCLEOTIDE SEQUENCE [LARGE SCALE GENOMIC DNA]</scope>
    <source>
        <strain evidence="2 3">IBC0246</strain>
    </source>
</reference>
<dbReference type="EMBL" id="KQ087260">
    <property type="protein sequence ID" value="KLT39390.1"/>
    <property type="molecule type" value="Genomic_DNA"/>
</dbReference>
<name>A0A0J0XEA0_9TREE</name>
<accession>A0A0J0XEA0</accession>
<dbReference type="Proteomes" id="UP000053611">
    <property type="component" value="Unassembled WGS sequence"/>
</dbReference>
<evidence type="ECO:0000256" key="1">
    <source>
        <dbReference type="SAM" id="MobiDB-lite"/>
    </source>
</evidence>
<gene>
    <name evidence="2" type="ORF">CC85DRAFT_288582</name>
</gene>
<evidence type="ECO:0000313" key="2">
    <source>
        <dbReference type="EMBL" id="KLT39390.1"/>
    </source>
</evidence>
<proteinExistence type="predicted"/>
<dbReference type="AlphaFoldDB" id="A0A0J0XEA0"/>
<organism evidence="2 3">
    <name type="scientific">Cutaneotrichosporon oleaginosum</name>
    <dbReference type="NCBI Taxonomy" id="879819"/>
    <lineage>
        <taxon>Eukaryota</taxon>
        <taxon>Fungi</taxon>
        <taxon>Dikarya</taxon>
        <taxon>Basidiomycota</taxon>
        <taxon>Agaricomycotina</taxon>
        <taxon>Tremellomycetes</taxon>
        <taxon>Trichosporonales</taxon>
        <taxon>Trichosporonaceae</taxon>
        <taxon>Cutaneotrichosporon</taxon>
    </lineage>
</organism>
<feature type="region of interest" description="Disordered" evidence="1">
    <location>
        <begin position="1"/>
        <end position="45"/>
    </location>
</feature>
<protein>
    <submittedName>
        <fullName evidence="2">Uncharacterized protein</fullName>
    </submittedName>
</protein>
<dbReference type="GeneID" id="28984918"/>
<evidence type="ECO:0000313" key="3">
    <source>
        <dbReference type="Proteomes" id="UP000053611"/>
    </source>
</evidence>
<sequence length="97" mass="10013">MTRIRDCATDADPPSDPSAEGAAACAPPLPPIGPQLASRPAGQKPNSGIWASDGVWMLFNMSHVLLSPVALSALRVSLCLILLTDPSSGNGQMTDDT</sequence>
<dbReference type="RefSeq" id="XP_018275881.1">
    <property type="nucleotide sequence ID" value="XM_018424315.1"/>
</dbReference>
<keyword evidence="3" id="KW-1185">Reference proteome</keyword>